<evidence type="ECO:0000313" key="4">
    <source>
        <dbReference type="Proteomes" id="UP001139971"/>
    </source>
</evidence>
<gene>
    <name evidence="3" type="ORF">OD750_016615</name>
</gene>
<feature type="domain" description="Glucose/Sorbosone dehydrogenase" evidence="2">
    <location>
        <begin position="67"/>
        <end position="193"/>
    </location>
</feature>
<organism evidence="3 4">
    <name type="scientific">Tahibacter soli</name>
    <dbReference type="NCBI Taxonomy" id="2983605"/>
    <lineage>
        <taxon>Bacteria</taxon>
        <taxon>Pseudomonadati</taxon>
        <taxon>Pseudomonadota</taxon>
        <taxon>Gammaproteobacteria</taxon>
        <taxon>Lysobacterales</taxon>
        <taxon>Rhodanobacteraceae</taxon>
        <taxon>Tahibacter</taxon>
    </lineage>
</organism>
<comment type="caution">
    <text evidence="3">The sequence shown here is derived from an EMBL/GenBank/DDBJ whole genome shotgun (WGS) entry which is preliminary data.</text>
</comment>
<name>A0A9X3YMY2_9GAMM</name>
<accession>A0A9X3YMY2</accession>
<dbReference type="InterPro" id="IPR011041">
    <property type="entry name" value="Quinoprot_gluc/sorb_DH_b-prop"/>
</dbReference>
<dbReference type="RefSeq" id="WP_263541809.1">
    <property type="nucleotide sequence ID" value="NZ_JAOVZO020000018.1"/>
</dbReference>
<dbReference type="PANTHER" id="PTHR19328:SF75">
    <property type="entry name" value="ALDOSE SUGAR DEHYDROGENASE YLII"/>
    <property type="match status" value="1"/>
</dbReference>
<dbReference type="EMBL" id="JAOVZO020000018">
    <property type="protein sequence ID" value="MDC8014170.1"/>
    <property type="molecule type" value="Genomic_DNA"/>
</dbReference>
<keyword evidence="4" id="KW-1185">Reference proteome</keyword>
<dbReference type="InterPro" id="IPR011042">
    <property type="entry name" value="6-blade_b-propeller_TolB-like"/>
</dbReference>
<reference evidence="3" key="1">
    <citation type="submission" date="2023-02" db="EMBL/GenBank/DDBJ databases">
        <title>Tahibacter soli sp. nov. isolated from soil.</title>
        <authorList>
            <person name="Baek J.H."/>
            <person name="Lee J.K."/>
            <person name="Choi D.G."/>
            <person name="Jeon C.O."/>
        </authorList>
    </citation>
    <scope>NUCLEOTIDE SEQUENCE</scope>
    <source>
        <strain evidence="3">BL</strain>
    </source>
</reference>
<protein>
    <submittedName>
        <fullName evidence="3">PQQ-dependent sugar dehydrogenase</fullName>
    </submittedName>
</protein>
<sequence length="452" mass="47790">MRLNKLFAGAGLAALALSATAALPPDLAMTRFPNSSTSYPTPVAIRAPHDGSGRVFIVQKGNTGQGGGVISIVKNGVPLATPFLTVPTILNGSESGLLGLAFHPNYGKPDLPHNDEFYIFKTRPSGDPRLGTSPDQVVMRYTVSSNPDIANTNGTIVLRLPDLADNHNGGDIHFGTDGYLYISSGDSGAQNNPHGFAECLWKKPADNNRNTCGTNPNGTQYYLLGKMLRIDVDNRGGAVTADMCGSNGIAPAEYSIPPSNPHTGTSNTCDEIWSHGFRNPWRWSFDRANGRMIIGDVGQGNYEEVSVEAPGGPGGLDYGWSRCEGRHYFTTSGSGTNCPATTSTVAPVIEYDHTADCAVVGGFVYRGPIVMMRGTYFYSDSCGGKVRWADSTLPGVWDAGGLNDSGVNTSGGIYGFGEDEAGNLYIGKGNGTVFVLTSALGSDLIFEDGFEQ</sequence>
<dbReference type="AlphaFoldDB" id="A0A9X3YMY2"/>
<dbReference type="Gene3D" id="2.120.10.30">
    <property type="entry name" value="TolB, C-terminal domain"/>
    <property type="match status" value="1"/>
</dbReference>
<keyword evidence="1" id="KW-0732">Signal</keyword>
<feature type="signal peptide" evidence="1">
    <location>
        <begin position="1"/>
        <end position="21"/>
    </location>
</feature>
<evidence type="ECO:0000259" key="2">
    <source>
        <dbReference type="Pfam" id="PF07995"/>
    </source>
</evidence>
<dbReference type="SUPFAM" id="SSF50952">
    <property type="entry name" value="Soluble quinoprotein glucose dehydrogenase"/>
    <property type="match status" value="1"/>
</dbReference>
<dbReference type="PANTHER" id="PTHR19328">
    <property type="entry name" value="HEDGEHOG-INTERACTING PROTEIN"/>
    <property type="match status" value="1"/>
</dbReference>
<evidence type="ECO:0000313" key="3">
    <source>
        <dbReference type="EMBL" id="MDC8014170.1"/>
    </source>
</evidence>
<evidence type="ECO:0000256" key="1">
    <source>
        <dbReference type="SAM" id="SignalP"/>
    </source>
</evidence>
<dbReference type="Proteomes" id="UP001139971">
    <property type="component" value="Unassembled WGS sequence"/>
</dbReference>
<feature type="chain" id="PRO_5040897087" evidence="1">
    <location>
        <begin position="22"/>
        <end position="452"/>
    </location>
</feature>
<proteinExistence type="predicted"/>
<dbReference type="InterPro" id="IPR012938">
    <property type="entry name" value="Glc/Sorbosone_DH"/>
</dbReference>
<feature type="domain" description="Glucose/Sorbosone dehydrogenase" evidence="2">
    <location>
        <begin position="255"/>
        <end position="368"/>
    </location>
</feature>
<dbReference type="Pfam" id="PF07995">
    <property type="entry name" value="GSDH"/>
    <property type="match status" value="2"/>
</dbReference>